<evidence type="ECO:0000313" key="3">
    <source>
        <dbReference type="Proteomes" id="UP000748756"/>
    </source>
</evidence>
<feature type="region of interest" description="Disordered" evidence="1">
    <location>
        <begin position="277"/>
        <end position="318"/>
    </location>
</feature>
<feature type="compositionally biased region" description="Acidic residues" evidence="1">
    <location>
        <begin position="143"/>
        <end position="161"/>
    </location>
</feature>
<dbReference type="EMBL" id="JAAAUQ010000503">
    <property type="protein sequence ID" value="KAF9149647.1"/>
    <property type="molecule type" value="Genomic_DNA"/>
</dbReference>
<keyword evidence="3" id="KW-1185">Reference proteome</keyword>
<accession>A0A9P5RWT3</accession>
<gene>
    <name evidence="2" type="ORF">BG015_008555</name>
</gene>
<organism evidence="2 3">
    <name type="scientific">Linnemannia schmuckeri</name>
    <dbReference type="NCBI Taxonomy" id="64567"/>
    <lineage>
        <taxon>Eukaryota</taxon>
        <taxon>Fungi</taxon>
        <taxon>Fungi incertae sedis</taxon>
        <taxon>Mucoromycota</taxon>
        <taxon>Mortierellomycotina</taxon>
        <taxon>Mortierellomycetes</taxon>
        <taxon>Mortierellales</taxon>
        <taxon>Mortierellaceae</taxon>
        <taxon>Linnemannia</taxon>
    </lineage>
</organism>
<comment type="caution">
    <text evidence="2">The sequence shown here is derived from an EMBL/GenBank/DDBJ whole genome shotgun (WGS) entry which is preliminary data.</text>
</comment>
<dbReference type="Proteomes" id="UP000748756">
    <property type="component" value="Unassembled WGS sequence"/>
</dbReference>
<feature type="region of interest" description="Disordered" evidence="1">
    <location>
        <begin position="181"/>
        <end position="200"/>
    </location>
</feature>
<protein>
    <submittedName>
        <fullName evidence="2">Uncharacterized protein</fullName>
    </submittedName>
</protein>
<feature type="region of interest" description="Disordered" evidence="1">
    <location>
        <begin position="141"/>
        <end position="161"/>
    </location>
</feature>
<feature type="compositionally biased region" description="Low complexity" evidence="1">
    <location>
        <begin position="297"/>
        <end position="316"/>
    </location>
</feature>
<dbReference type="OrthoDB" id="2434298at2759"/>
<evidence type="ECO:0000313" key="2">
    <source>
        <dbReference type="EMBL" id="KAF9149647.1"/>
    </source>
</evidence>
<sequence length="394" mass="41760">MPTYDTCTFKTAEAPTTTLHSHSHLSATFSITNPPTAPSSLLHYSPTIKSCNPLVIPSSVQTSSSLSSPTTKKMPFVSHSWASASFLDAEVIAPIDADPFFENRGLLQLHQLTAAVTAQRQQEFKKLGSSPLKSELRVRLDPMDEDEMVSDQDSDDEDEDIGVNVDGDCDGDSACEIVDAEKKDGDNSPDAGGAGTEGAEGVLSMGTVSTAYKPLSEGGDRTRDCSKDEELGIDKLAQRISELKLFGTCTSSNINSIARNINDIAINAMNRVPFPDLENGHYGPPPSPSVRPCAEDTSVATTTSSKSASTDSAQSAGKNGVTVKGSLVIIKIPNNRASVVMPEKFSSVTVIMPAPAPAATADHPEVEEGGEVGQKRNSESLKNAEETSSSKKRR</sequence>
<feature type="compositionally biased region" description="Basic and acidic residues" evidence="1">
    <location>
        <begin position="373"/>
        <end position="394"/>
    </location>
</feature>
<evidence type="ECO:0000256" key="1">
    <source>
        <dbReference type="SAM" id="MobiDB-lite"/>
    </source>
</evidence>
<proteinExistence type="predicted"/>
<name>A0A9P5RWT3_9FUNG</name>
<dbReference type="AlphaFoldDB" id="A0A9P5RWT3"/>
<feature type="region of interest" description="Disordered" evidence="1">
    <location>
        <begin position="356"/>
        <end position="394"/>
    </location>
</feature>
<reference evidence="2" key="1">
    <citation type="journal article" date="2020" name="Fungal Divers.">
        <title>Resolving the Mortierellaceae phylogeny through synthesis of multi-gene phylogenetics and phylogenomics.</title>
        <authorList>
            <person name="Vandepol N."/>
            <person name="Liber J."/>
            <person name="Desiro A."/>
            <person name="Na H."/>
            <person name="Kennedy M."/>
            <person name="Barry K."/>
            <person name="Grigoriev I.V."/>
            <person name="Miller A.N."/>
            <person name="O'Donnell K."/>
            <person name="Stajich J.E."/>
            <person name="Bonito G."/>
        </authorList>
    </citation>
    <scope>NUCLEOTIDE SEQUENCE</scope>
    <source>
        <strain evidence="2">NRRL 6426</strain>
    </source>
</reference>